<dbReference type="InterPro" id="IPR002048">
    <property type="entry name" value="EF_hand_dom"/>
</dbReference>
<dbReference type="Pfam" id="PF13405">
    <property type="entry name" value="EF-hand_6"/>
    <property type="match status" value="1"/>
</dbReference>
<keyword evidence="5" id="KW-1185">Reference proteome</keyword>
<feature type="domain" description="EF-hand" evidence="3">
    <location>
        <begin position="142"/>
        <end position="177"/>
    </location>
</feature>
<dbReference type="HOGENOM" id="CLU_051357_0_1_1"/>
<protein>
    <recommendedName>
        <fullName evidence="3">EF-hand domain-containing protein</fullName>
    </recommendedName>
</protein>
<dbReference type="PANTHER" id="PTHR46824">
    <property type="entry name" value="CALCIUM-BINDING PROTEIN CML48-RELATED"/>
    <property type="match status" value="1"/>
</dbReference>
<dbReference type="PANTHER" id="PTHR46824:SF2">
    <property type="entry name" value="CALCIUM-BINDING PROTEIN CML48-RELATED"/>
    <property type="match status" value="1"/>
</dbReference>
<feature type="region of interest" description="Disordered" evidence="2">
    <location>
        <begin position="1"/>
        <end position="112"/>
    </location>
</feature>
<reference evidence="5" key="1">
    <citation type="journal article" date="2013" name="Science">
        <title>The Amborella genome and the evolution of flowering plants.</title>
        <authorList>
            <consortium name="Amborella Genome Project"/>
        </authorList>
    </citation>
    <scope>NUCLEOTIDE SEQUENCE [LARGE SCALE GENOMIC DNA]</scope>
</reference>
<dbReference type="STRING" id="13333.U5D2U7"/>
<name>U5D2U7_AMBTC</name>
<evidence type="ECO:0000256" key="1">
    <source>
        <dbReference type="ARBA" id="ARBA00022837"/>
    </source>
</evidence>
<feature type="compositionally biased region" description="Polar residues" evidence="2">
    <location>
        <begin position="85"/>
        <end position="112"/>
    </location>
</feature>
<dbReference type="CDD" id="cd16180">
    <property type="entry name" value="EFh_PEF_Group_I"/>
    <property type="match status" value="1"/>
</dbReference>
<accession>U5D2U7</accession>
<evidence type="ECO:0000256" key="2">
    <source>
        <dbReference type="SAM" id="MobiDB-lite"/>
    </source>
</evidence>
<proteinExistence type="predicted"/>
<dbReference type="InterPro" id="IPR044590">
    <property type="entry name" value="CML48/49/50"/>
</dbReference>
<dbReference type="SUPFAM" id="SSF47473">
    <property type="entry name" value="EF-hand"/>
    <property type="match status" value="1"/>
</dbReference>
<dbReference type="Pfam" id="PF00036">
    <property type="entry name" value="EF-hand_1"/>
    <property type="match status" value="1"/>
</dbReference>
<feature type="compositionally biased region" description="Basic and acidic residues" evidence="2">
    <location>
        <begin position="67"/>
        <end position="81"/>
    </location>
</feature>
<dbReference type="AlphaFoldDB" id="U5D2U7"/>
<dbReference type="GO" id="GO:0005509">
    <property type="term" value="F:calcium ion binding"/>
    <property type="evidence" value="ECO:0007669"/>
    <property type="project" value="InterPro"/>
</dbReference>
<dbReference type="Gramene" id="ERN16535">
    <property type="protein sequence ID" value="ERN16535"/>
    <property type="gene ID" value="AMTR_s00031p00121130"/>
</dbReference>
<dbReference type="PROSITE" id="PS50222">
    <property type="entry name" value="EF_HAND_2"/>
    <property type="match status" value="2"/>
</dbReference>
<dbReference type="Gene3D" id="1.10.238.10">
    <property type="entry name" value="EF-hand"/>
    <property type="match status" value="1"/>
</dbReference>
<organism evidence="4 5">
    <name type="scientific">Amborella trichopoda</name>
    <dbReference type="NCBI Taxonomy" id="13333"/>
    <lineage>
        <taxon>Eukaryota</taxon>
        <taxon>Viridiplantae</taxon>
        <taxon>Streptophyta</taxon>
        <taxon>Embryophyta</taxon>
        <taxon>Tracheophyta</taxon>
        <taxon>Spermatophyta</taxon>
        <taxon>Magnoliopsida</taxon>
        <taxon>Amborellales</taxon>
        <taxon>Amborellaceae</taxon>
        <taxon>Amborella</taxon>
    </lineage>
</organism>
<feature type="compositionally biased region" description="Low complexity" evidence="2">
    <location>
        <begin position="49"/>
        <end position="65"/>
    </location>
</feature>
<dbReference type="InterPro" id="IPR018247">
    <property type="entry name" value="EF_Hand_1_Ca_BS"/>
</dbReference>
<gene>
    <name evidence="4" type="ORF">AMTR_s00031p00121130</name>
</gene>
<dbReference type="PROSITE" id="PS00018">
    <property type="entry name" value="EF_HAND_1"/>
    <property type="match status" value="2"/>
</dbReference>
<dbReference type="Proteomes" id="UP000017836">
    <property type="component" value="Unassembled WGS sequence"/>
</dbReference>
<keyword evidence="1" id="KW-0106">Calcium</keyword>
<evidence type="ECO:0000313" key="4">
    <source>
        <dbReference type="EMBL" id="ERN16535.1"/>
    </source>
</evidence>
<feature type="domain" description="EF-hand" evidence="3">
    <location>
        <begin position="209"/>
        <end position="244"/>
    </location>
</feature>
<sequence>MSGYSGGYAPSAPPLPESQGHEKPTSSHSYEQNPPPPSHSYAQIPPPSSHSYGGSPVSTSSYVYGQGDKKPTSSQSHEHKPPPSSYSYAQNLPLSSHSFGGPPVTTSSHGYGQVPSSYGRGYPSSCPYFSSGHGSSVSFPPGTHPEIIRSFQMVDRDGSGFIDENELQSALSNGYQTFSLRTIRLLMFLFKRSGDATKIGPAEFAALWECLGQWRAIFDRFDRDRSGMIDSGELRDALLSLGYAIPPSVLHVLVSKYDESGKRGALNFDSFIE</sequence>
<dbReference type="EMBL" id="KI392442">
    <property type="protein sequence ID" value="ERN16535.1"/>
    <property type="molecule type" value="Genomic_DNA"/>
</dbReference>
<evidence type="ECO:0000313" key="5">
    <source>
        <dbReference type="Proteomes" id="UP000017836"/>
    </source>
</evidence>
<evidence type="ECO:0000259" key="3">
    <source>
        <dbReference type="PROSITE" id="PS50222"/>
    </source>
</evidence>
<dbReference type="eggNOG" id="KOG0037">
    <property type="taxonomic scope" value="Eukaryota"/>
</dbReference>
<feature type="compositionally biased region" description="Pro residues" evidence="2">
    <location>
        <begin position="33"/>
        <end position="48"/>
    </location>
</feature>
<dbReference type="SMART" id="SM00054">
    <property type="entry name" value="EFh"/>
    <property type="match status" value="2"/>
</dbReference>
<dbReference type="InterPro" id="IPR011992">
    <property type="entry name" value="EF-hand-dom_pair"/>
</dbReference>